<accession>A0A9N8DPZ2</accession>
<evidence type="ECO:0000313" key="1">
    <source>
        <dbReference type="EMBL" id="CAB9504719.1"/>
    </source>
</evidence>
<keyword evidence="2" id="KW-1185">Reference proteome</keyword>
<comment type="caution">
    <text evidence="1">The sequence shown here is derived from an EMBL/GenBank/DDBJ whole genome shotgun (WGS) entry which is preliminary data.</text>
</comment>
<evidence type="ECO:0000313" key="2">
    <source>
        <dbReference type="Proteomes" id="UP001153069"/>
    </source>
</evidence>
<dbReference type="Proteomes" id="UP001153069">
    <property type="component" value="Unassembled WGS sequence"/>
</dbReference>
<organism evidence="1 2">
    <name type="scientific">Seminavis robusta</name>
    <dbReference type="NCBI Taxonomy" id="568900"/>
    <lineage>
        <taxon>Eukaryota</taxon>
        <taxon>Sar</taxon>
        <taxon>Stramenopiles</taxon>
        <taxon>Ochrophyta</taxon>
        <taxon>Bacillariophyta</taxon>
        <taxon>Bacillariophyceae</taxon>
        <taxon>Bacillariophycidae</taxon>
        <taxon>Naviculales</taxon>
        <taxon>Naviculaceae</taxon>
        <taxon>Seminavis</taxon>
    </lineage>
</organism>
<dbReference type="EMBL" id="CAICTM010000205">
    <property type="protein sequence ID" value="CAB9504719.1"/>
    <property type="molecule type" value="Genomic_DNA"/>
</dbReference>
<dbReference type="AlphaFoldDB" id="A0A9N8DPZ2"/>
<protein>
    <submittedName>
        <fullName evidence="1">Uncharacterized protein</fullName>
    </submittedName>
</protein>
<proteinExistence type="predicted"/>
<sequence>MNQLWDPVMADAGDGHTTAMVFQCNVAYWMADGSYKVVAGQGSFQKLRGSSCQFRLQVDGACDSTVSHLYLPPLADWSINKTRAVQTMNGAHGPQRALVDVVTFAGSFTITKLQVTMPFHGENRRVAKLFRPALIHADQSKREAMA</sequence>
<gene>
    <name evidence="1" type="ORF">SEMRO_206_G086530.1</name>
</gene>
<reference evidence="1" key="1">
    <citation type="submission" date="2020-06" db="EMBL/GenBank/DDBJ databases">
        <authorList>
            <consortium name="Plant Systems Biology data submission"/>
        </authorList>
    </citation>
    <scope>NUCLEOTIDE SEQUENCE</scope>
    <source>
        <strain evidence="1">D6</strain>
    </source>
</reference>
<name>A0A9N8DPZ2_9STRA</name>